<dbReference type="PANTHER" id="PTHR33833">
    <property type="entry name" value="NUCLEOLAR-LIKE PROTEIN-RELATED"/>
    <property type="match status" value="1"/>
</dbReference>
<name>A0A086CGS7_9CHRO</name>
<dbReference type="STRING" id="1527444.ucyna2_00816"/>
<feature type="transmembrane region" description="Helical" evidence="1">
    <location>
        <begin position="40"/>
        <end position="61"/>
    </location>
</feature>
<evidence type="ECO:0008006" key="4">
    <source>
        <dbReference type="Google" id="ProtNLM"/>
    </source>
</evidence>
<evidence type="ECO:0000313" key="2">
    <source>
        <dbReference type="EMBL" id="KFF41391.1"/>
    </source>
</evidence>
<sequence length="112" mass="12665">MTLLSIPTWMIHIASVTEWIIAIWLVWTYAEVSKRNYWKVLSFAMLPSLASAACACIWHFFDNLPSLDWLVTIQATLTLLGNSTLCLAGRHIFRHSTSQSIAKPNTELSKLS</sequence>
<feature type="transmembrane region" description="Helical" evidence="1">
    <location>
        <begin position="6"/>
        <end position="28"/>
    </location>
</feature>
<organism evidence="2 3">
    <name type="scientific">Candidatus Atelocyanobacterium thalassa isolate SIO64986</name>
    <dbReference type="NCBI Taxonomy" id="1527444"/>
    <lineage>
        <taxon>Bacteria</taxon>
        <taxon>Bacillati</taxon>
        <taxon>Cyanobacteriota</taxon>
        <taxon>Cyanophyceae</taxon>
        <taxon>Oscillatoriophycideae</taxon>
        <taxon>Chroococcales</taxon>
        <taxon>Aphanothecaceae</taxon>
        <taxon>Candidatus Atelocyanobacterium</taxon>
        <taxon>Candidatus Atelocyanobacterium thalassae</taxon>
    </lineage>
</organism>
<dbReference type="InterPro" id="IPR019634">
    <property type="entry name" value="Uncharacterised_Ycf49"/>
</dbReference>
<keyword evidence="1" id="KW-0812">Transmembrane</keyword>
<feature type="transmembrane region" description="Helical" evidence="1">
    <location>
        <begin position="73"/>
        <end position="93"/>
    </location>
</feature>
<protein>
    <recommendedName>
        <fullName evidence="4">DUF2499 domain-containing protein</fullName>
    </recommendedName>
</protein>
<dbReference type="EMBL" id="JPSP01000008">
    <property type="protein sequence ID" value="KFF41391.1"/>
    <property type="molecule type" value="Genomic_DNA"/>
</dbReference>
<dbReference type="Proteomes" id="UP000028922">
    <property type="component" value="Unassembled WGS sequence"/>
</dbReference>
<dbReference type="Pfam" id="PF10693">
    <property type="entry name" value="DUF2499"/>
    <property type="match status" value="1"/>
</dbReference>
<dbReference type="eggNOG" id="ENOG5032RQE">
    <property type="taxonomic scope" value="Bacteria"/>
</dbReference>
<reference evidence="2 3" key="1">
    <citation type="submission" date="2014-08" db="EMBL/GenBank/DDBJ databases">
        <title>Comparative genomics reveals surprising divergence of two closely related strains of uncultivated UCYN-A cyanobacteria.</title>
        <authorList>
            <person name="Bombar D."/>
            <person name="Heller P."/>
            <person name="Sanchez-Baracaldo P."/>
            <person name="Carter B.J."/>
            <person name="Zert J.P."/>
        </authorList>
    </citation>
    <scope>NUCLEOTIDE SEQUENCE [LARGE SCALE GENOMIC DNA]</scope>
</reference>
<keyword evidence="1" id="KW-0472">Membrane</keyword>
<accession>A0A086CGS7</accession>
<proteinExistence type="predicted"/>
<evidence type="ECO:0000313" key="3">
    <source>
        <dbReference type="Proteomes" id="UP000028922"/>
    </source>
</evidence>
<comment type="caution">
    <text evidence="2">The sequence shown here is derived from an EMBL/GenBank/DDBJ whole genome shotgun (WGS) entry which is preliminary data.</text>
</comment>
<dbReference type="AlphaFoldDB" id="A0A086CGS7"/>
<evidence type="ECO:0000256" key="1">
    <source>
        <dbReference type="SAM" id="Phobius"/>
    </source>
</evidence>
<keyword evidence="1" id="KW-1133">Transmembrane helix</keyword>
<dbReference type="PANTHER" id="PTHR33833:SF3">
    <property type="entry name" value="YCF49-LIKE PROTEIN"/>
    <property type="match status" value="1"/>
</dbReference>
<gene>
    <name evidence="2" type="ORF">ucyna2_00816</name>
</gene>